<feature type="compositionally biased region" description="Low complexity" evidence="1">
    <location>
        <begin position="273"/>
        <end position="283"/>
    </location>
</feature>
<comment type="caution">
    <text evidence="2">The sequence shown here is derived from an EMBL/GenBank/DDBJ whole genome shotgun (WGS) entry which is preliminary data.</text>
</comment>
<sequence>MPHVRSASARIMRRALAVQNGYCVHSPVRLPLEGLVPPTCLPPPGLERTTADLVLDYLLLRDPPVVRYSLEEEEAAITTVSGNLSCRMLQAKYPCAPSANAGVLAADSVFDVGLQTRYNHLEVEQAAVATLSDNFSCSLMREEVGQGFGGDQFSQMMVVCPRVSSVDIGVQASSSMDVADSHCEVGCQTESVVGMEGGASGVLLGKVTVAAEEELEAPSSAESSPNVQSDSDSRALSGASQGCLNRPVTLNEVSNPVRGHRKSRGKGQRYHSSAKPAKSSKGANIRGTVLGKVTEEAEEESEAVSDVTLVVASNPGCKNEEEENVHIEAVAQMEQEEVAQEDFRLYLEKALNLRIRKYRFVRTTATDDVVSTVHVPDFLSEFRACDEDERDCWIWDAFQTFRDHDSIEAVLHDLQQVMDSAAQPSALVKEAKHLCDNFMELCELQSSGELDGII</sequence>
<dbReference type="Proteomes" id="UP001189429">
    <property type="component" value="Unassembled WGS sequence"/>
</dbReference>
<proteinExistence type="predicted"/>
<accession>A0ABN9XEA5</accession>
<gene>
    <name evidence="2" type="ORF">PCOR1329_LOCUS75989</name>
</gene>
<dbReference type="EMBL" id="CAUYUJ010020407">
    <property type="protein sequence ID" value="CAK0897951.1"/>
    <property type="molecule type" value="Genomic_DNA"/>
</dbReference>
<protein>
    <submittedName>
        <fullName evidence="2">Uncharacterized protein</fullName>
    </submittedName>
</protein>
<feature type="region of interest" description="Disordered" evidence="1">
    <location>
        <begin position="214"/>
        <end position="287"/>
    </location>
</feature>
<keyword evidence="3" id="KW-1185">Reference proteome</keyword>
<name>A0ABN9XEA5_9DINO</name>
<reference evidence="2" key="1">
    <citation type="submission" date="2023-10" db="EMBL/GenBank/DDBJ databases">
        <authorList>
            <person name="Chen Y."/>
            <person name="Shah S."/>
            <person name="Dougan E. K."/>
            <person name="Thang M."/>
            <person name="Chan C."/>
        </authorList>
    </citation>
    <scope>NUCLEOTIDE SEQUENCE [LARGE SCALE GENOMIC DNA]</scope>
</reference>
<feature type="compositionally biased region" description="Basic residues" evidence="1">
    <location>
        <begin position="258"/>
        <end position="269"/>
    </location>
</feature>
<evidence type="ECO:0000256" key="1">
    <source>
        <dbReference type="SAM" id="MobiDB-lite"/>
    </source>
</evidence>
<organism evidence="2 3">
    <name type="scientific">Prorocentrum cordatum</name>
    <dbReference type="NCBI Taxonomy" id="2364126"/>
    <lineage>
        <taxon>Eukaryota</taxon>
        <taxon>Sar</taxon>
        <taxon>Alveolata</taxon>
        <taxon>Dinophyceae</taxon>
        <taxon>Prorocentrales</taxon>
        <taxon>Prorocentraceae</taxon>
        <taxon>Prorocentrum</taxon>
    </lineage>
</organism>
<evidence type="ECO:0000313" key="2">
    <source>
        <dbReference type="EMBL" id="CAK0897951.1"/>
    </source>
</evidence>
<evidence type="ECO:0000313" key="3">
    <source>
        <dbReference type="Proteomes" id="UP001189429"/>
    </source>
</evidence>